<proteinExistence type="predicted"/>
<feature type="compositionally biased region" description="Low complexity" evidence="1">
    <location>
        <begin position="77"/>
        <end position="87"/>
    </location>
</feature>
<evidence type="ECO:0000313" key="4">
    <source>
        <dbReference type="Proteomes" id="UP001589733"/>
    </source>
</evidence>
<feature type="region of interest" description="Disordered" evidence="1">
    <location>
        <begin position="77"/>
        <end position="97"/>
    </location>
</feature>
<evidence type="ECO:0000256" key="2">
    <source>
        <dbReference type="SAM" id="Phobius"/>
    </source>
</evidence>
<name>A0ABV6B433_9DEIO</name>
<dbReference type="EMBL" id="JBHLYR010000062">
    <property type="protein sequence ID" value="MFB9994465.1"/>
    <property type="molecule type" value="Genomic_DNA"/>
</dbReference>
<feature type="transmembrane region" description="Helical" evidence="2">
    <location>
        <begin position="7"/>
        <end position="25"/>
    </location>
</feature>
<dbReference type="Proteomes" id="UP001589733">
    <property type="component" value="Unassembled WGS sequence"/>
</dbReference>
<reference evidence="3 4" key="1">
    <citation type="submission" date="2024-09" db="EMBL/GenBank/DDBJ databases">
        <authorList>
            <person name="Sun Q."/>
            <person name="Mori K."/>
        </authorList>
    </citation>
    <scope>NUCLEOTIDE SEQUENCE [LARGE SCALE GENOMIC DNA]</scope>
    <source>
        <strain evidence="3 4">JCM 13503</strain>
    </source>
</reference>
<keyword evidence="2" id="KW-1133">Transmembrane helix</keyword>
<accession>A0ABV6B433</accession>
<evidence type="ECO:0000256" key="1">
    <source>
        <dbReference type="SAM" id="MobiDB-lite"/>
    </source>
</evidence>
<evidence type="ECO:0000313" key="3">
    <source>
        <dbReference type="EMBL" id="MFB9994465.1"/>
    </source>
</evidence>
<keyword evidence="4" id="KW-1185">Reference proteome</keyword>
<dbReference type="RefSeq" id="WP_380015325.1">
    <property type="nucleotide sequence ID" value="NZ_JBHLYR010000062.1"/>
</dbReference>
<keyword evidence="2" id="KW-0472">Membrane</keyword>
<feature type="transmembrane region" description="Helical" evidence="2">
    <location>
        <begin position="45"/>
        <end position="61"/>
    </location>
</feature>
<protein>
    <submittedName>
        <fullName evidence="3">Uncharacterized protein</fullName>
    </submittedName>
</protein>
<gene>
    <name evidence="3" type="ORF">ACFFLM_21140</name>
</gene>
<keyword evidence="2" id="KW-0812">Transmembrane</keyword>
<comment type="caution">
    <text evidence="3">The sequence shown here is derived from an EMBL/GenBank/DDBJ whole genome shotgun (WGS) entry which is preliminary data.</text>
</comment>
<organism evidence="3 4">
    <name type="scientific">Deinococcus oregonensis</name>
    <dbReference type="NCBI Taxonomy" id="1805970"/>
    <lineage>
        <taxon>Bacteria</taxon>
        <taxon>Thermotogati</taxon>
        <taxon>Deinococcota</taxon>
        <taxon>Deinococci</taxon>
        <taxon>Deinococcales</taxon>
        <taxon>Deinococcaceae</taxon>
        <taxon>Deinococcus</taxon>
    </lineage>
</organism>
<sequence length="132" mass="14156">MIRTHPGIRIVVIAVHFGWAAPVYHKPNAPLLNQSYSAFTDFAPWTWFGWAALFIALLMTFSRPGSVAAQGPASSAAFSSSRWWPPSGGVSALPQASVPPLSDLPDWPGLPTGQRPDGITMHRLVAPILVAT</sequence>